<dbReference type="InterPro" id="IPR050857">
    <property type="entry name" value="D-2-hydroxyacid_DH"/>
</dbReference>
<evidence type="ECO:0000256" key="5">
    <source>
        <dbReference type="RuleBase" id="RU003719"/>
    </source>
</evidence>
<sequence>MLKIAILDDYQNAAFAAADWDSLPDADVSVFNKYIADEDDLVETLRPFDVIVAMRERTPFPASLLQQLPELKLLITTGTRNLAIDMDFASKRNIPVCGTSMVPHSTYEHAWALILALAKNIPQENALMHAGGWQAEVSIGLKGKTLGILGLGRLGAEVARIGQAFGMQVIAWSQNLTEEKAAEHKVLYVDKETLFRDADILSIHLLLSDRTRGLVGTKELSAMKKSAYLVNTARGPIVDEAALLASLRARQIAGAAIDVYDVEPLSSDHPFRELDNLLMTGHTGYVVQELYELAYGQAVENIKAWLSGNPQRVLNA</sequence>
<name>A0A2A5C9F0_9GAMM</name>
<feature type="domain" description="D-isomer specific 2-hydroxyacid dehydrogenase NAD-binding" evidence="7">
    <location>
        <begin position="112"/>
        <end position="284"/>
    </location>
</feature>
<gene>
    <name evidence="8" type="ORF">COA71_12555</name>
</gene>
<dbReference type="GO" id="GO:0008652">
    <property type="term" value="P:amino acid biosynthetic process"/>
    <property type="evidence" value="ECO:0007669"/>
    <property type="project" value="UniProtKB-KW"/>
</dbReference>
<dbReference type="PROSITE" id="PS00671">
    <property type="entry name" value="D_2_HYDROXYACID_DH_3"/>
    <property type="match status" value="1"/>
</dbReference>
<evidence type="ECO:0000313" key="8">
    <source>
        <dbReference type="EMBL" id="PCJ39996.1"/>
    </source>
</evidence>
<dbReference type="EMBL" id="NVWI01000011">
    <property type="protein sequence ID" value="PCJ39996.1"/>
    <property type="molecule type" value="Genomic_DNA"/>
</dbReference>
<dbReference type="Pfam" id="PF02826">
    <property type="entry name" value="2-Hacid_dh_C"/>
    <property type="match status" value="1"/>
</dbReference>
<dbReference type="SUPFAM" id="SSF52283">
    <property type="entry name" value="Formate/glycerate dehydrogenase catalytic domain-like"/>
    <property type="match status" value="1"/>
</dbReference>
<evidence type="ECO:0000259" key="6">
    <source>
        <dbReference type="Pfam" id="PF00389"/>
    </source>
</evidence>
<dbReference type="InterPro" id="IPR036291">
    <property type="entry name" value="NAD(P)-bd_dom_sf"/>
</dbReference>
<dbReference type="CDD" id="cd12169">
    <property type="entry name" value="PGDH_like_1"/>
    <property type="match status" value="1"/>
</dbReference>
<accession>A0A2A5C9F0</accession>
<evidence type="ECO:0000256" key="3">
    <source>
        <dbReference type="ARBA" id="ARBA00023002"/>
    </source>
</evidence>
<keyword evidence="2" id="KW-0028">Amino-acid biosynthesis</keyword>
<dbReference type="GO" id="GO:0051287">
    <property type="term" value="F:NAD binding"/>
    <property type="evidence" value="ECO:0007669"/>
    <property type="project" value="InterPro"/>
</dbReference>
<keyword evidence="3 5" id="KW-0560">Oxidoreductase</keyword>
<dbReference type="AlphaFoldDB" id="A0A2A5C9F0"/>
<dbReference type="PROSITE" id="PS00065">
    <property type="entry name" value="D_2_HYDROXYACID_DH_1"/>
    <property type="match status" value="1"/>
</dbReference>
<dbReference type="SUPFAM" id="SSF51735">
    <property type="entry name" value="NAD(P)-binding Rossmann-fold domains"/>
    <property type="match status" value="1"/>
</dbReference>
<reference evidence="9" key="1">
    <citation type="submission" date="2017-08" db="EMBL/GenBank/DDBJ databases">
        <title>A dynamic microbial community with high functional redundancy inhabits the cold, oxic subseafloor aquifer.</title>
        <authorList>
            <person name="Tully B.J."/>
            <person name="Wheat C.G."/>
            <person name="Glazer B.T."/>
            <person name="Huber J.A."/>
        </authorList>
    </citation>
    <scope>NUCLEOTIDE SEQUENCE [LARGE SCALE GENOMIC DNA]</scope>
</reference>
<organism evidence="8 9">
    <name type="scientific">SAR86 cluster bacterium</name>
    <dbReference type="NCBI Taxonomy" id="2030880"/>
    <lineage>
        <taxon>Bacteria</taxon>
        <taxon>Pseudomonadati</taxon>
        <taxon>Pseudomonadota</taxon>
        <taxon>Gammaproteobacteria</taxon>
        <taxon>SAR86 cluster</taxon>
    </lineage>
</organism>
<dbReference type="InterPro" id="IPR029753">
    <property type="entry name" value="D-isomer_DH_CS"/>
</dbReference>
<evidence type="ECO:0000256" key="1">
    <source>
        <dbReference type="ARBA" id="ARBA00005854"/>
    </source>
</evidence>
<dbReference type="PANTHER" id="PTHR42789">
    <property type="entry name" value="D-ISOMER SPECIFIC 2-HYDROXYACID DEHYDROGENASE FAMILY PROTEIN (AFU_ORTHOLOGUE AFUA_6G10090)"/>
    <property type="match status" value="1"/>
</dbReference>
<evidence type="ECO:0000259" key="7">
    <source>
        <dbReference type="Pfam" id="PF02826"/>
    </source>
</evidence>
<dbReference type="Pfam" id="PF00389">
    <property type="entry name" value="2-Hacid_dh"/>
    <property type="match status" value="1"/>
</dbReference>
<dbReference type="Gene3D" id="3.40.50.720">
    <property type="entry name" value="NAD(P)-binding Rossmann-like Domain"/>
    <property type="match status" value="2"/>
</dbReference>
<comment type="caution">
    <text evidence="8">The sequence shown here is derived from an EMBL/GenBank/DDBJ whole genome shotgun (WGS) entry which is preliminary data.</text>
</comment>
<protein>
    <submittedName>
        <fullName evidence="8">Hydroxyacid dehydrogenase</fullName>
    </submittedName>
</protein>
<dbReference type="GO" id="GO:0016616">
    <property type="term" value="F:oxidoreductase activity, acting on the CH-OH group of donors, NAD or NADP as acceptor"/>
    <property type="evidence" value="ECO:0007669"/>
    <property type="project" value="InterPro"/>
</dbReference>
<comment type="similarity">
    <text evidence="1 5">Belongs to the D-isomer specific 2-hydroxyacid dehydrogenase family.</text>
</comment>
<dbReference type="InterPro" id="IPR006140">
    <property type="entry name" value="D-isomer_DH_NAD-bd"/>
</dbReference>
<evidence type="ECO:0000313" key="9">
    <source>
        <dbReference type="Proteomes" id="UP000228987"/>
    </source>
</evidence>
<dbReference type="InterPro" id="IPR006139">
    <property type="entry name" value="D-isomer_2_OHA_DH_cat_dom"/>
</dbReference>
<evidence type="ECO:0000256" key="4">
    <source>
        <dbReference type="ARBA" id="ARBA00023027"/>
    </source>
</evidence>
<dbReference type="Proteomes" id="UP000228987">
    <property type="component" value="Unassembled WGS sequence"/>
</dbReference>
<keyword evidence="4" id="KW-0520">NAD</keyword>
<dbReference type="PANTHER" id="PTHR42789:SF1">
    <property type="entry name" value="D-ISOMER SPECIFIC 2-HYDROXYACID DEHYDROGENASE FAMILY PROTEIN (AFU_ORTHOLOGUE AFUA_6G10090)"/>
    <property type="match status" value="1"/>
</dbReference>
<evidence type="ECO:0000256" key="2">
    <source>
        <dbReference type="ARBA" id="ARBA00022605"/>
    </source>
</evidence>
<feature type="domain" description="D-isomer specific 2-hydroxyacid dehydrogenase catalytic" evidence="6">
    <location>
        <begin position="21"/>
        <end position="311"/>
    </location>
</feature>
<dbReference type="InterPro" id="IPR029752">
    <property type="entry name" value="D-isomer_DH_CS1"/>
</dbReference>
<proteinExistence type="inferred from homology"/>